<keyword evidence="2" id="KW-1185">Reference proteome</keyword>
<sequence>MISLPISRSTARYSHCHLWASNNTTLPPYFPLVSGNGYRSGSSRVSITPSAGSRFQFDHRYYRALWMSKGSDPPHTL</sequence>
<gene>
    <name evidence="1" type="ORF">PROQFM164_S05g000434</name>
</gene>
<dbReference type="EMBL" id="HG792019">
    <property type="protein sequence ID" value="CDM36601.1"/>
    <property type="molecule type" value="Genomic_DNA"/>
</dbReference>
<evidence type="ECO:0000313" key="1">
    <source>
        <dbReference type="EMBL" id="CDM36601.1"/>
    </source>
</evidence>
<proteinExistence type="predicted"/>
<reference evidence="1" key="1">
    <citation type="journal article" date="2014" name="Nat. Commun.">
        <title>Multiple recent horizontal transfers of a large genomic region in cheese making fungi.</title>
        <authorList>
            <person name="Cheeseman K."/>
            <person name="Ropars J."/>
            <person name="Renault P."/>
            <person name="Dupont J."/>
            <person name="Gouzy J."/>
            <person name="Branca A."/>
            <person name="Abraham A.L."/>
            <person name="Ceppi M."/>
            <person name="Conseiller E."/>
            <person name="Debuchy R."/>
            <person name="Malagnac F."/>
            <person name="Goarin A."/>
            <person name="Silar P."/>
            <person name="Lacoste S."/>
            <person name="Sallet E."/>
            <person name="Bensimon A."/>
            <person name="Giraud T."/>
            <person name="Brygoo Y."/>
        </authorList>
    </citation>
    <scope>NUCLEOTIDE SEQUENCE [LARGE SCALE GENOMIC DNA]</scope>
    <source>
        <strain evidence="1">FM164</strain>
    </source>
</reference>
<organism evidence="1 2">
    <name type="scientific">Penicillium roqueforti (strain FM164)</name>
    <dbReference type="NCBI Taxonomy" id="1365484"/>
    <lineage>
        <taxon>Eukaryota</taxon>
        <taxon>Fungi</taxon>
        <taxon>Dikarya</taxon>
        <taxon>Ascomycota</taxon>
        <taxon>Pezizomycotina</taxon>
        <taxon>Eurotiomycetes</taxon>
        <taxon>Eurotiomycetidae</taxon>
        <taxon>Eurotiales</taxon>
        <taxon>Aspergillaceae</taxon>
        <taxon>Penicillium</taxon>
    </lineage>
</organism>
<protein>
    <submittedName>
        <fullName evidence="1">Uncharacterized protein</fullName>
    </submittedName>
</protein>
<dbReference type="AlphaFoldDB" id="W6QKR8"/>
<name>W6QKR8_PENRF</name>
<dbReference type="Proteomes" id="UP000030686">
    <property type="component" value="Unassembled WGS sequence"/>
</dbReference>
<accession>W6QKR8</accession>
<evidence type="ECO:0000313" key="2">
    <source>
        <dbReference type="Proteomes" id="UP000030686"/>
    </source>
</evidence>